<feature type="region of interest" description="Disordered" evidence="1">
    <location>
        <begin position="203"/>
        <end position="230"/>
    </location>
</feature>
<dbReference type="AlphaFoldDB" id="A0A7K3M2P1"/>
<dbReference type="InterPro" id="IPR000905">
    <property type="entry name" value="Gcp-like_dom"/>
</dbReference>
<dbReference type="NCBIfam" id="TIGR03725">
    <property type="entry name" value="T6A_YeaZ"/>
    <property type="match status" value="1"/>
</dbReference>
<evidence type="ECO:0000256" key="1">
    <source>
        <dbReference type="SAM" id="MobiDB-lite"/>
    </source>
</evidence>
<feature type="domain" description="Gcp-like" evidence="2">
    <location>
        <begin position="31"/>
        <end position="137"/>
    </location>
</feature>
<dbReference type="GO" id="GO:0005829">
    <property type="term" value="C:cytosol"/>
    <property type="evidence" value="ECO:0007669"/>
    <property type="project" value="TreeGrafter"/>
</dbReference>
<dbReference type="EMBL" id="WLZY01000003">
    <property type="protein sequence ID" value="NDL57529.1"/>
    <property type="molecule type" value="Genomic_DNA"/>
</dbReference>
<dbReference type="InterPro" id="IPR043129">
    <property type="entry name" value="ATPase_NBD"/>
</dbReference>
<name>A0A7K3M2P1_9ACTN</name>
<dbReference type="InterPro" id="IPR022496">
    <property type="entry name" value="T6A_TsaB"/>
</dbReference>
<reference evidence="3 4" key="1">
    <citation type="submission" date="2019-11" db="EMBL/GenBank/DDBJ databases">
        <authorList>
            <person name="Li X.-J."/>
            <person name="Feng X.-M."/>
        </authorList>
    </citation>
    <scope>NUCLEOTIDE SEQUENCE [LARGE SCALE GENOMIC DNA]</scope>
    <source>
        <strain evidence="3 4">XMNu-373</strain>
    </source>
</reference>
<dbReference type="Pfam" id="PF00814">
    <property type="entry name" value="TsaD"/>
    <property type="match status" value="1"/>
</dbReference>
<dbReference type="Proteomes" id="UP000460435">
    <property type="component" value="Unassembled WGS sequence"/>
</dbReference>
<organism evidence="3 4">
    <name type="scientific">Phytoactinopolyspora mesophila</name>
    <dbReference type="NCBI Taxonomy" id="2650750"/>
    <lineage>
        <taxon>Bacteria</taxon>
        <taxon>Bacillati</taxon>
        <taxon>Actinomycetota</taxon>
        <taxon>Actinomycetes</taxon>
        <taxon>Jiangellales</taxon>
        <taxon>Jiangellaceae</taxon>
        <taxon>Phytoactinopolyspora</taxon>
    </lineage>
</organism>
<evidence type="ECO:0000313" key="3">
    <source>
        <dbReference type="EMBL" id="NDL57529.1"/>
    </source>
</evidence>
<protein>
    <submittedName>
        <fullName evidence="3">tRNA (Adenosine(37)-N6)-threonylcarbamoyltransferase complex dimerization subunit type 1 TsaB</fullName>
    </submittedName>
</protein>
<dbReference type="Gene3D" id="3.30.420.40">
    <property type="match status" value="2"/>
</dbReference>
<evidence type="ECO:0000259" key="2">
    <source>
        <dbReference type="Pfam" id="PF00814"/>
    </source>
</evidence>
<dbReference type="RefSeq" id="WP_162450228.1">
    <property type="nucleotide sequence ID" value="NZ_WLZY01000003.1"/>
</dbReference>
<evidence type="ECO:0000313" key="4">
    <source>
        <dbReference type="Proteomes" id="UP000460435"/>
    </source>
</evidence>
<keyword evidence="3" id="KW-0808">Transferase</keyword>
<sequence length="230" mass="23648">MLLLALDTATPAVTVALHNGDRVVAESTTIDARRHTELLVPAIFAALATAKADRREISEIAVGVGPGPFTGLRVGLAAALTLGAALDVPVRGVCSLDVVAHGVVAGGFHDDGPFMVATDARRREVYWAGYDASGRRISGPDVGPAADAGEISPGLPAAGAGARLYPEAFAAALMPEYPSAADLALAVAGKSIDILEPRPLYLRRPDVTPASKRKSVLSRTASSLAGRQQP</sequence>
<comment type="caution">
    <text evidence="3">The sequence shown here is derived from an EMBL/GenBank/DDBJ whole genome shotgun (WGS) entry which is preliminary data.</text>
</comment>
<feature type="compositionally biased region" description="Polar residues" evidence="1">
    <location>
        <begin position="217"/>
        <end position="230"/>
    </location>
</feature>
<keyword evidence="4" id="KW-1185">Reference proteome</keyword>
<accession>A0A7K3M2P1</accession>
<proteinExistence type="predicted"/>
<dbReference type="PANTHER" id="PTHR11735">
    <property type="entry name" value="TRNA N6-ADENOSINE THREONYLCARBAMOYLTRANSFERASE"/>
    <property type="match status" value="1"/>
</dbReference>
<dbReference type="GO" id="GO:0016740">
    <property type="term" value="F:transferase activity"/>
    <property type="evidence" value="ECO:0007669"/>
    <property type="project" value="UniProtKB-KW"/>
</dbReference>
<dbReference type="GO" id="GO:0002949">
    <property type="term" value="P:tRNA threonylcarbamoyladenosine modification"/>
    <property type="evidence" value="ECO:0007669"/>
    <property type="project" value="InterPro"/>
</dbReference>
<dbReference type="PANTHER" id="PTHR11735:SF11">
    <property type="entry name" value="TRNA THREONYLCARBAMOYLADENOSINE BIOSYNTHESIS PROTEIN TSAB"/>
    <property type="match status" value="1"/>
</dbReference>
<gene>
    <name evidence="3" type="primary">tsaB</name>
    <name evidence="3" type="ORF">F7O44_10630</name>
</gene>
<dbReference type="SUPFAM" id="SSF53067">
    <property type="entry name" value="Actin-like ATPase domain"/>
    <property type="match status" value="2"/>
</dbReference>